<evidence type="ECO:0000256" key="7">
    <source>
        <dbReference type="ARBA" id="ARBA00023128"/>
    </source>
</evidence>
<keyword evidence="7" id="KW-0496">Mitochondrion</keyword>
<sequence>SAWERCLSFSTVAPQRPGGGRRTLTARATPSFPAPSHLPPAPSRPPTPSPPPRRKRAGAPLSTAPGRRLRVSKTALRSVQLLGPLAPLQPDYESAVSKGPVETGLQLRNLDGLSRRWPLLTLAVRSISRTLFASSQRLQAANRLVSEYKSGKRDPGSVNVEELWKCKTRTSAPVLLKAVCSRCGNVQISLPGTVFDTICGQNVFVSPTQVVDATYHSDTGEKIFLPFRLSAFVPVNLILVAGMLTPNPSVRRGP</sequence>
<feature type="compositionally biased region" description="Pro residues" evidence="9">
    <location>
        <begin position="32"/>
        <end position="51"/>
    </location>
</feature>
<proteinExistence type="inferred from homology"/>
<dbReference type="OrthoDB" id="2334502at2759"/>
<comment type="subcellular location">
    <subcellularLocation>
        <location evidence="1">Mitochondrion membrane</location>
        <topology evidence="1">Multi-pass membrane protein</topology>
    </subcellularLocation>
</comment>
<keyword evidence="6" id="KW-1133">Transmembrane helix</keyword>
<evidence type="ECO:0000256" key="5">
    <source>
        <dbReference type="ARBA" id="ARBA00022970"/>
    </source>
</evidence>
<dbReference type="Proteomes" id="UP000673691">
    <property type="component" value="Unassembled WGS sequence"/>
</dbReference>
<dbReference type="AlphaFoldDB" id="A0A8H7ZPL6"/>
<comment type="similarity">
    <text evidence="2">Belongs to the sideroflexin family.</text>
</comment>
<comment type="caution">
    <text evidence="10">The sequence shown here is derived from an EMBL/GenBank/DDBJ whole genome shotgun (WGS) entry which is preliminary data.</text>
</comment>
<evidence type="ECO:0000256" key="8">
    <source>
        <dbReference type="ARBA" id="ARBA00023136"/>
    </source>
</evidence>
<dbReference type="PANTHER" id="PTHR11153:SF6">
    <property type="entry name" value="SIDEROFLEXIN-5"/>
    <property type="match status" value="1"/>
</dbReference>
<reference evidence="10 11" key="1">
    <citation type="journal article" name="Sci. Rep.">
        <title>Genome-scale phylogenetic analyses confirm Olpidium as the closest living zoosporic fungus to the non-flagellated, terrestrial fungi.</title>
        <authorList>
            <person name="Chang Y."/>
            <person name="Rochon D."/>
            <person name="Sekimoto S."/>
            <person name="Wang Y."/>
            <person name="Chovatia M."/>
            <person name="Sandor L."/>
            <person name="Salamov A."/>
            <person name="Grigoriev I.V."/>
            <person name="Stajich J.E."/>
            <person name="Spatafora J.W."/>
        </authorList>
    </citation>
    <scope>NUCLEOTIDE SEQUENCE [LARGE SCALE GENOMIC DNA]</scope>
    <source>
        <strain evidence="10">S191</strain>
    </source>
</reference>
<keyword evidence="5" id="KW-0029">Amino-acid transport</keyword>
<gene>
    <name evidence="10" type="ORF">BJ554DRAFT_2871</name>
</gene>
<feature type="non-terminal residue" evidence="10">
    <location>
        <position position="1"/>
    </location>
</feature>
<evidence type="ECO:0000256" key="4">
    <source>
        <dbReference type="ARBA" id="ARBA00022692"/>
    </source>
</evidence>
<dbReference type="GO" id="GO:0006865">
    <property type="term" value="P:amino acid transport"/>
    <property type="evidence" value="ECO:0007669"/>
    <property type="project" value="UniProtKB-KW"/>
</dbReference>
<dbReference type="Pfam" id="PF03820">
    <property type="entry name" value="SFXNs"/>
    <property type="match status" value="2"/>
</dbReference>
<dbReference type="PANTHER" id="PTHR11153">
    <property type="entry name" value="SIDEROFLEXIN"/>
    <property type="match status" value="1"/>
</dbReference>
<organism evidence="10 11">
    <name type="scientific">Olpidium bornovanus</name>
    <dbReference type="NCBI Taxonomy" id="278681"/>
    <lineage>
        <taxon>Eukaryota</taxon>
        <taxon>Fungi</taxon>
        <taxon>Fungi incertae sedis</taxon>
        <taxon>Olpidiomycota</taxon>
        <taxon>Olpidiomycotina</taxon>
        <taxon>Olpidiomycetes</taxon>
        <taxon>Olpidiales</taxon>
        <taxon>Olpidiaceae</taxon>
        <taxon>Olpidium</taxon>
    </lineage>
</organism>
<dbReference type="EMBL" id="JAEFCI010010489">
    <property type="protein sequence ID" value="KAG5457181.1"/>
    <property type="molecule type" value="Genomic_DNA"/>
</dbReference>
<evidence type="ECO:0000256" key="3">
    <source>
        <dbReference type="ARBA" id="ARBA00022448"/>
    </source>
</evidence>
<accession>A0A8H7ZPL6</accession>
<keyword evidence="8" id="KW-0472">Membrane</keyword>
<name>A0A8H7ZPL6_9FUNG</name>
<dbReference type="InterPro" id="IPR004686">
    <property type="entry name" value="Mtc"/>
</dbReference>
<keyword evidence="4" id="KW-0812">Transmembrane</keyword>
<evidence type="ECO:0000256" key="2">
    <source>
        <dbReference type="ARBA" id="ARBA00005974"/>
    </source>
</evidence>
<dbReference type="GO" id="GO:0015075">
    <property type="term" value="F:monoatomic ion transmembrane transporter activity"/>
    <property type="evidence" value="ECO:0007669"/>
    <property type="project" value="InterPro"/>
</dbReference>
<evidence type="ECO:0000313" key="11">
    <source>
        <dbReference type="Proteomes" id="UP000673691"/>
    </source>
</evidence>
<evidence type="ECO:0000256" key="6">
    <source>
        <dbReference type="ARBA" id="ARBA00022989"/>
    </source>
</evidence>
<evidence type="ECO:0000256" key="9">
    <source>
        <dbReference type="SAM" id="MobiDB-lite"/>
    </source>
</evidence>
<evidence type="ECO:0000313" key="10">
    <source>
        <dbReference type="EMBL" id="KAG5457181.1"/>
    </source>
</evidence>
<protein>
    <submittedName>
        <fullName evidence="10">Uncharacterized protein</fullName>
    </submittedName>
</protein>
<dbReference type="GO" id="GO:1990542">
    <property type="term" value="P:mitochondrial transmembrane transport"/>
    <property type="evidence" value="ECO:0007669"/>
    <property type="project" value="TreeGrafter"/>
</dbReference>
<feature type="region of interest" description="Disordered" evidence="9">
    <location>
        <begin position="1"/>
        <end position="69"/>
    </location>
</feature>
<evidence type="ECO:0000256" key="1">
    <source>
        <dbReference type="ARBA" id="ARBA00004225"/>
    </source>
</evidence>
<keyword evidence="3" id="KW-0813">Transport</keyword>
<keyword evidence="11" id="KW-1185">Reference proteome</keyword>
<dbReference type="GO" id="GO:0005743">
    <property type="term" value="C:mitochondrial inner membrane"/>
    <property type="evidence" value="ECO:0007669"/>
    <property type="project" value="TreeGrafter"/>
</dbReference>